<proteinExistence type="predicted"/>
<keyword evidence="2" id="KW-1185">Reference proteome</keyword>
<protein>
    <submittedName>
        <fullName evidence="1">Uncharacterized protein</fullName>
    </submittedName>
</protein>
<evidence type="ECO:0000313" key="1">
    <source>
        <dbReference type="EMBL" id="UXY15221.1"/>
    </source>
</evidence>
<name>A0ABY6DP12_9NEIS</name>
<reference evidence="1" key="1">
    <citation type="submission" date="2022-10" db="EMBL/GenBank/DDBJ databases">
        <title>Chitiniphilus purpureus sp. nov., a novel chitin-degrading bacterium isolated from crawfish pond sediment.</title>
        <authorList>
            <person name="Li K."/>
        </authorList>
    </citation>
    <scope>NUCLEOTIDE SEQUENCE</scope>
    <source>
        <strain evidence="1">CD1</strain>
    </source>
</reference>
<dbReference type="RefSeq" id="WP_263124624.1">
    <property type="nucleotide sequence ID" value="NZ_CP106753.1"/>
</dbReference>
<accession>A0ABY6DP12</accession>
<sequence>MQHKKYLRETGLYLMTGRLDDDPVWLGDRPLDAGVASLVTPRSILLLRTDGVAPGEVIGPALLEAFERVSDEAMRVVVAVSPVTQARVLLAGNRRLALPHPWFTLDLGDPEQGYIEDCFGVKPDERYLKKLGIYSLKQVHALPSFSKARIRRSTLRCVCNANCAKKINGFAIAKPFLSLAVATGRGLEVSVLNERYGRFANNR</sequence>
<gene>
    <name evidence="1" type="ORF">N8I74_18210</name>
</gene>
<dbReference type="Proteomes" id="UP001061302">
    <property type="component" value="Chromosome"/>
</dbReference>
<dbReference type="EMBL" id="CP106753">
    <property type="protein sequence ID" value="UXY15221.1"/>
    <property type="molecule type" value="Genomic_DNA"/>
</dbReference>
<evidence type="ECO:0000313" key="2">
    <source>
        <dbReference type="Proteomes" id="UP001061302"/>
    </source>
</evidence>
<organism evidence="1 2">
    <name type="scientific">Chitiniphilus purpureus</name>
    <dbReference type="NCBI Taxonomy" id="2981137"/>
    <lineage>
        <taxon>Bacteria</taxon>
        <taxon>Pseudomonadati</taxon>
        <taxon>Pseudomonadota</taxon>
        <taxon>Betaproteobacteria</taxon>
        <taxon>Neisseriales</taxon>
        <taxon>Chitinibacteraceae</taxon>
        <taxon>Chitiniphilus</taxon>
    </lineage>
</organism>